<dbReference type="InterPro" id="IPR003010">
    <property type="entry name" value="C-N_Hydrolase"/>
</dbReference>
<dbReference type="Proteomes" id="UP000515493">
    <property type="component" value="Chromosome"/>
</dbReference>
<evidence type="ECO:0000313" key="5">
    <source>
        <dbReference type="Proteomes" id="UP000515493"/>
    </source>
</evidence>
<evidence type="ECO:0000259" key="2">
    <source>
        <dbReference type="PROSITE" id="PS50263"/>
    </source>
</evidence>
<name>A0A8E4MDU7_9XANT</name>
<dbReference type="CDD" id="cd07197">
    <property type="entry name" value="nitrilase"/>
    <property type="match status" value="1"/>
</dbReference>
<protein>
    <submittedName>
        <fullName evidence="4">Carbon-nitrogen hydrolase family protein</fullName>
    </submittedName>
</protein>
<dbReference type="InterPro" id="IPR050345">
    <property type="entry name" value="Aliph_Amidase/BUP"/>
</dbReference>
<dbReference type="InterPro" id="IPR036526">
    <property type="entry name" value="C-N_Hydrolase_sf"/>
</dbReference>
<proteinExistence type="predicted"/>
<dbReference type="EMBL" id="LR861803">
    <property type="protein sequence ID" value="CAD1786076.1"/>
    <property type="molecule type" value="Genomic_DNA"/>
</dbReference>
<reference evidence="4 5" key="1">
    <citation type="submission" date="2020-07" db="EMBL/GenBank/DDBJ databases">
        <authorList>
            <person name="Teixeira M."/>
        </authorList>
    </citation>
    <scope>NUCLEOTIDE SEQUENCE [LARGE SCALE GENOMIC DNA]</scope>
    <source>
        <strain evidence="4">1</strain>
        <strain evidence="3">Xanthomonas sp. CPBF 367</strain>
    </source>
</reference>
<dbReference type="PROSITE" id="PS50263">
    <property type="entry name" value="CN_HYDROLASE"/>
    <property type="match status" value="1"/>
</dbReference>
<organism evidence="4 5">
    <name type="scientific">Xanthomonas euroxanthea</name>
    <dbReference type="NCBI Taxonomy" id="2259622"/>
    <lineage>
        <taxon>Bacteria</taxon>
        <taxon>Pseudomonadati</taxon>
        <taxon>Pseudomonadota</taxon>
        <taxon>Gammaproteobacteria</taxon>
        <taxon>Lysobacterales</taxon>
        <taxon>Lysobacteraceae</taxon>
        <taxon>Xanthomonas</taxon>
    </lineage>
</organism>
<keyword evidence="1 4" id="KW-0378">Hydrolase</keyword>
<dbReference type="PANTHER" id="PTHR43674">
    <property type="entry name" value="NITRILASE C965.09-RELATED"/>
    <property type="match status" value="1"/>
</dbReference>
<evidence type="ECO:0000313" key="3">
    <source>
        <dbReference type="EMBL" id="CAD0309579.1"/>
    </source>
</evidence>
<dbReference type="Gene3D" id="3.60.110.10">
    <property type="entry name" value="Carbon-nitrogen hydrolase"/>
    <property type="match status" value="1"/>
</dbReference>
<dbReference type="Pfam" id="PF00795">
    <property type="entry name" value="CN_hydrolase"/>
    <property type="match status" value="1"/>
</dbReference>
<dbReference type="SUPFAM" id="SSF56317">
    <property type="entry name" value="Carbon-nitrogen hydrolase"/>
    <property type="match status" value="1"/>
</dbReference>
<gene>
    <name evidence="4" type="ORF">XSP_000141</name>
</gene>
<dbReference type="GO" id="GO:0050126">
    <property type="term" value="F:N-carbamoylputrescine amidase activity"/>
    <property type="evidence" value="ECO:0007669"/>
    <property type="project" value="TreeGrafter"/>
</dbReference>
<dbReference type="KEGG" id="xeu:XSP_000141"/>
<sequence length="249" mass="26599">MDTRQAMRLTAAQILSTPGRIEENIGKHLDVIRLAASKGADVLVFPELSLTGYEPALAQALAVHPTDQRFDQFQLASDRYGMLIAVGAPTKGAKGIEISMLCFQPGLPRTTYSKQQLHPDELPFFTGGDEQLFLRHADQVLAPAICYESLQASHAEQAATSGAGVYLASVAKSERGVTSAYSHYPTIAKTHSMTVLMANCVGPADTFLGAGQSAIWSSDGECVCSADAFKEALVAYDTGTGEARVFRLV</sequence>
<dbReference type="PANTHER" id="PTHR43674:SF2">
    <property type="entry name" value="BETA-UREIDOPROPIONASE"/>
    <property type="match status" value="1"/>
</dbReference>
<feature type="domain" description="CN hydrolase" evidence="2">
    <location>
        <begin position="7"/>
        <end position="240"/>
    </location>
</feature>
<dbReference type="GO" id="GO:0033388">
    <property type="term" value="P:putrescine biosynthetic process from arginine"/>
    <property type="evidence" value="ECO:0007669"/>
    <property type="project" value="TreeGrafter"/>
</dbReference>
<evidence type="ECO:0000256" key="1">
    <source>
        <dbReference type="ARBA" id="ARBA00022801"/>
    </source>
</evidence>
<dbReference type="EMBL" id="LR824641">
    <property type="protein sequence ID" value="CAD0309579.1"/>
    <property type="molecule type" value="Genomic_DNA"/>
</dbReference>
<accession>A0A8E4MDU7</accession>
<evidence type="ECO:0000313" key="4">
    <source>
        <dbReference type="EMBL" id="CAD1786076.1"/>
    </source>
</evidence>
<dbReference type="AlphaFoldDB" id="A0A8E4MDU7"/>